<dbReference type="Proteomes" id="UP000006790">
    <property type="component" value="Chromosome 7"/>
</dbReference>
<dbReference type="GeneID" id="11469504"/>
<dbReference type="RefSeq" id="XP_003647897.1">
    <property type="nucleotide sequence ID" value="XM_003647849.1"/>
</dbReference>
<keyword evidence="3" id="KW-1185">Reference proteome</keyword>
<dbReference type="EMBL" id="CP002503">
    <property type="protein sequence ID" value="AET41080.1"/>
    <property type="molecule type" value="Genomic_DNA"/>
</dbReference>
<gene>
    <name evidence="2" type="ordered locus">Ecym_7234</name>
</gene>
<dbReference type="OMA" id="SIDFAHY"/>
<evidence type="ECO:0000313" key="3">
    <source>
        <dbReference type="Proteomes" id="UP000006790"/>
    </source>
</evidence>
<organism evidence="2 3">
    <name type="scientific">Eremothecium cymbalariae (strain CBS 270.75 / DBVPG 7215 / KCTC 17166 / NRRL Y-17582)</name>
    <name type="common">Yeast</name>
    <dbReference type="NCBI Taxonomy" id="931890"/>
    <lineage>
        <taxon>Eukaryota</taxon>
        <taxon>Fungi</taxon>
        <taxon>Dikarya</taxon>
        <taxon>Ascomycota</taxon>
        <taxon>Saccharomycotina</taxon>
        <taxon>Saccharomycetes</taxon>
        <taxon>Saccharomycetales</taxon>
        <taxon>Saccharomycetaceae</taxon>
        <taxon>Eremothecium</taxon>
    </lineage>
</organism>
<dbReference type="FunCoup" id="G8JW65">
    <property type="interactions" value="96"/>
</dbReference>
<dbReference type="AlphaFoldDB" id="G8JW65"/>
<dbReference type="eggNOG" id="ENOG502S2JC">
    <property type="taxonomic scope" value="Eukaryota"/>
</dbReference>
<dbReference type="GO" id="GO:0016586">
    <property type="term" value="C:RSC-type complex"/>
    <property type="evidence" value="ECO:0007669"/>
    <property type="project" value="InterPro"/>
</dbReference>
<dbReference type="OrthoDB" id="4060948at2759"/>
<sequence length="229" mass="25368">MSEIRSYYNVISDLSCFESSDKVSFTEEQLLELTQQEYDNRETRDDLSKSGLHFDPIKRIPMHSYLGPLTARDAEEAAKHLGFYNLKHTLLGGYVPRNQLESLSSTDFAHYLHKILECEGPLDSYSKYVNVGRIPIGSIDPVNELPVPLSAKTPVQVQAGTPGSSSSTKVQTPSSSATPSAGTPPIVNTTIKKAGESHIKKVVLCKLCKKRFSGPRRFTEFSNHMCMKG</sequence>
<accession>G8JW65</accession>
<protein>
    <submittedName>
        <fullName evidence="2">Uncharacterized protein</fullName>
    </submittedName>
</protein>
<reference evidence="3" key="1">
    <citation type="journal article" date="2012" name="G3 (Bethesda)">
        <title>Pichia sorbitophila, an interspecies yeast hybrid reveals early steps of genome resolution following polyploidization.</title>
        <authorList>
            <person name="Leh Louis V."/>
            <person name="Despons L."/>
            <person name="Friedrich A."/>
            <person name="Martin T."/>
            <person name="Durrens P."/>
            <person name="Casaregola S."/>
            <person name="Neuveglise C."/>
            <person name="Fairhead C."/>
            <person name="Marck C."/>
            <person name="Cruz J.A."/>
            <person name="Straub M.L."/>
            <person name="Kugler V."/>
            <person name="Sacerdot C."/>
            <person name="Uzunov Z."/>
            <person name="Thierry A."/>
            <person name="Weiss S."/>
            <person name="Bleykasten C."/>
            <person name="De Montigny J."/>
            <person name="Jacques N."/>
            <person name="Jung P."/>
            <person name="Lemaire M."/>
            <person name="Mallet S."/>
            <person name="Morel G."/>
            <person name="Richard G.F."/>
            <person name="Sarkar A."/>
            <person name="Savel G."/>
            <person name="Schacherer J."/>
            <person name="Seret M.L."/>
            <person name="Talla E."/>
            <person name="Samson G."/>
            <person name="Jubin C."/>
            <person name="Poulain J."/>
            <person name="Vacherie B."/>
            <person name="Barbe V."/>
            <person name="Pelletier E."/>
            <person name="Sherman D.J."/>
            <person name="Westhof E."/>
            <person name="Weissenbach J."/>
            <person name="Baret P.V."/>
            <person name="Wincker P."/>
            <person name="Gaillardin C."/>
            <person name="Dujon B."/>
            <person name="Souciet J.L."/>
        </authorList>
    </citation>
    <scope>NUCLEOTIDE SEQUENCE [LARGE SCALE GENOMIC DNA]</scope>
    <source>
        <strain evidence="3">CBS 270.75 / DBVPG 7215 / KCTC 17166 / NRRL Y-17582</strain>
    </source>
</reference>
<dbReference type="Pfam" id="PF08586">
    <property type="entry name" value="Rsc14"/>
    <property type="match status" value="1"/>
</dbReference>
<name>G8JW65_ERECY</name>
<evidence type="ECO:0000313" key="2">
    <source>
        <dbReference type="EMBL" id="AET41080.1"/>
    </source>
</evidence>
<feature type="compositionally biased region" description="Low complexity" evidence="1">
    <location>
        <begin position="164"/>
        <end position="185"/>
    </location>
</feature>
<dbReference type="KEGG" id="erc:Ecym_7234"/>
<feature type="region of interest" description="Disordered" evidence="1">
    <location>
        <begin position="155"/>
        <end position="187"/>
    </location>
</feature>
<dbReference type="STRING" id="931890.G8JW65"/>
<dbReference type="InParanoid" id="G8JW65"/>
<dbReference type="InterPro" id="IPR013895">
    <property type="entry name" value="Rsc14"/>
</dbReference>
<evidence type="ECO:0000256" key="1">
    <source>
        <dbReference type="SAM" id="MobiDB-lite"/>
    </source>
</evidence>
<dbReference type="HOGENOM" id="CLU_1366073_0_0_1"/>
<dbReference type="GO" id="GO:0006338">
    <property type="term" value="P:chromatin remodeling"/>
    <property type="evidence" value="ECO:0007669"/>
    <property type="project" value="InterPro"/>
</dbReference>
<proteinExistence type="predicted"/>